<organism evidence="2 3">
    <name type="scientific">Leptospira interrogans str. UI 12621</name>
    <dbReference type="NCBI Taxonomy" id="1049937"/>
    <lineage>
        <taxon>Bacteria</taxon>
        <taxon>Pseudomonadati</taxon>
        <taxon>Spirochaetota</taxon>
        <taxon>Spirochaetia</taxon>
        <taxon>Leptospirales</taxon>
        <taxon>Leptospiraceae</taxon>
        <taxon>Leptospira</taxon>
    </lineage>
</organism>
<proteinExistence type="predicted"/>
<evidence type="ECO:0000256" key="1">
    <source>
        <dbReference type="SAM" id="MobiDB-lite"/>
    </source>
</evidence>
<name>A0A0F6HEI3_LEPIR</name>
<dbReference type="Proteomes" id="UP000006324">
    <property type="component" value="Unassembled WGS sequence"/>
</dbReference>
<comment type="caution">
    <text evidence="2">The sequence shown here is derived from an EMBL/GenBank/DDBJ whole genome shotgun (WGS) entry which is preliminary data.</text>
</comment>
<protein>
    <submittedName>
        <fullName evidence="2">Uncharacterized protein</fullName>
    </submittedName>
</protein>
<reference evidence="2 3" key="1">
    <citation type="submission" date="2012-09" db="EMBL/GenBank/DDBJ databases">
        <authorList>
            <person name="Harkins D.M."/>
            <person name="Durkin A.S."/>
            <person name="Brinkac L.M."/>
            <person name="Selengut J.D."/>
            <person name="Sanka R."/>
            <person name="DePew J."/>
            <person name="Purushe J."/>
            <person name="Chanthongthip A."/>
            <person name="Lattana O."/>
            <person name="Phetsouvanh R."/>
            <person name="Newton P.N."/>
            <person name="Vinetz J.M."/>
            <person name="Sutton G.G."/>
            <person name="Nelson W.C."/>
            <person name="Fouts D.E."/>
        </authorList>
    </citation>
    <scope>NUCLEOTIDE SEQUENCE [LARGE SCALE GENOMIC DNA]</scope>
    <source>
        <strain evidence="2 3">UI 12621</strain>
    </source>
</reference>
<evidence type="ECO:0000313" key="2">
    <source>
        <dbReference type="EMBL" id="EKO26761.1"/>
    </source>
</evidence>
<dbReference type="AlphaFoldDB" id="A0A0F6HEI3"/>
<dbReference type="EMBL" id="AHNQ02000009">
    <property type="protein sequence ID" value="EKO26761.1"/>
    <property type="molecule type" value="Genomic_DNA"/>
</dbReference>
<sequence length="121" mass="13184">MTGFDDYITKPDQFYNPPVAGAFVDGNPLTFQLPAIANRLAETDAYVLVVPFDSSKGAGRMLFEVSIDNVLFWDANDGNDIYSPQLSPGDRPNATSGDDNLTNSTRKNLIFHVPTIVGSLK</sequence>
<gene>
    <name evidence="2" type="ORF">LEP1GSC104_1211</name>
</gene>
<feature type="compositionally biased region" description="Polar residues" evidence="1">
    <location>
        <begin position="93"/>
        <end position="102"/>
    </location>
</feature>
<dbReference type="RefSeq" id="WP_002101722.1">
    <property type="nucleotide sequence ID" value="NZ_AHNQ02000009.1"/>
</dbReference>
<evidence type="ECO:0000313" key="3">
    <source>
        <dbReference type="Proteomes" id="UP000006324"/>
    </source>
</evidence>
<feature type="region of interest" description="Disordered" evidence="1">
    <location>
        <begin position="82"/>
        <end position="102"/>
    </location>
</feature>
<accession>A0A0F6HEI3</accession>